<evidence type="ECO:0000313" key="3">
    <source>
        <dbReference type="Proteomes" id="UP000499080"/>
    </source>
</evidence>
<feature type="compositionally biased region" description="Basic and acidic residues" evidence="1">
    <location>
        <begin position="74"/>
        <end position="85"/>
    </location>
</feature>
<accession>A0A4Y2C8I4</accession>
<organism evidence="2 3">
    <name type="scientific">Araneus ventricosus</name>
    <name type="common">Orbweaver spider</name>
    <name type="synonym">Epeira ventricosa</name>
    <dbReference type="NCBI Taxonomy" id="182803"/>
    <lineage>
        <taxon>Eukaryota</taxon>
        <taxon>Metazoa</taxon>
        <taxon>Ecdysozoa</taxon>
        <taxon>Arthropoda</taxon>
        <taxon>Chelicerata</taxon>
        <taxon>Arachnida</taxon>
        <taxon>Araneae</taxon>
        <taxon>Araneomorphae</taxon>
        <taxon>Entelegynae</taxon>
        <taxon>Araneoidea</taxon>
        <taxon>Araneidae</taxon>
        <taxon>Araneus</taxon>
    </lineage>
</organism>
<dbReference type="AlphaFoldDB" id="A0A4Y2C8I4"/>
<comment type="caution">
    <text evidence="2">The sequence shown here is derived from an EMBL/GenBank/DDBJ whole genome shotgun (WGS) entry which is preliminary data.</text>
</comment>
<dbReference type="Proteomes" id="UP000499080">
    <property type="component" value="Unassembled WGS sequence"/>
</dbReference>
<feature type="region of interest" description="Disordered" evidence="1">
    <location>
        <begin position="74"/>
        <end position="108"/>
    </location>
</feature>
<feature type="compositionally biased region" description="Basic and acidic residues" evidence="1">
    <location>
        <begin position="96"/>
        <end position="108"/>
    </location>
</feature>
<gene>
    <name evidence="2" type="ORF">AVEN_111706_1</name>
</gene>
<reference evidence="2 3" key="1">
    <citation type="journal article" date="2019" name="Sci. Rep.">
        <title>Orb-weaving spider Araneus ventricosus genome elucidates the spidroin gene catalogue.</title>
        <authorList>
            <person name="Kono N."/>
            <person name="Nakamura H."/>
            <person name="Ohtoshi R."/>
            <person name="Moran D.A.P."/>
            <person name="Shinohara A."/>
            <person name="Yoshida Y."/>
            <person name="Fujiwara M."/>
            <person name="Mori M."/>
            <person name="Tomita M."/>
            <person name="Arakawa K."/>
        </authorList>
    </citation>
    <scope>NUCLEOTIDE SEQUENCE [LARGE SCALE GENOMIC DNA]</scope>
</reference>
<evidence type="ECO:0000256" key="1">
    <source>
        <dbReference type="SAM" id="MobiDB-lite"/>
    </source>
</evidence>
<evidence type="ECO:0000313" key="2">
    <source>
        <dbReference type="EMBL" id="GBM00470.1"/>
    </source>
</evidence>
<proteinExistence type="predicted"/>
<dbReference type="EMBL" id="BGPR01000157">
    <property type="protein sequence ID" value="GBM00470.1"/>
    <property type="molecule type" value="Genomic_DNA"/>
</dbReference>
<protein>
    <submittedName>
        <fullName evidence="2">Uncharacterized protein</fullName>
    </submittedName>
</protein>
<keyword evidence="3" id="KW-1185">Reference proteome</keyword>
<sequence length="108" mass="11820">MHQSPIFKPFLANGTPNKRYQPLGVELLALLSPLLSRNNSNKVIFIGNVCSCRHVMVDPHGTFESLGSREKIKKAERGAEGKGNRVEGGPLGSCLGHEEWVPRGTPEE</sequence>
<name>A0A4Y2C8I4_ARAVE</name>